<proteinExistence type="predicted"/>
<dbReference type="Proteomes" id="UP000550714">
    <property type="component" value="Unassembled WGS sequence"/>
</dbReference>
<dbReference type="AlphaFoldDB" id="A0A839S2N5"/>
<dbReference type="SUPFAM" id="SSF50891">
    <property type="entry name" value="Cyclophilin-like"/>
    <property type="match status" value="1"/>
</dbReference>
<dbReference type="GO" id="GO:0005524">
    <property type="term" value="F:ATP binding"/>
    <property type="evidence" value="ECO:0007669"/>
    <property type="project" value="UniProtKB-KW"/>
</dbReference>
<evidence type="ECO:0000256" key="1">
    <source>
        <dbReference type="ARBA" id="ARBA00022741"/>
    </source>
</evidence>
<keyword evidence="5" id="KW-0436">Ligase</keyword>
<comment type="caution">
    <text evidence="5">The sequence shown here is derived from an EMBL/GenBank/DDBJ whole genome shotgun (WGS) entry which is preliminary data.</text>
</comment>
<dbReference type="Gene3D" id="3.30.1360.40">
    <property type="match status" value="1"/>
</dbReference>
<dbReference type="Pfam" id="PF02682">
    <property type="entry name" value="CT_C_D"/>
    <property type="match status" value="1"/>
</dbReference>
<dbReference type="GO" id="GO:0004847">
    <property type="term" value="F:urea carboxylase activity"/>
    <property type="evidence" value="ECO:0007669"/>
    <property type="project" value="UniProtKB-EC"/>
</dbReference>
<dbReference type="InterPro" id="IPR003833">
    <property type="entry name" value="CT_C_D"/>
</dbReference>
<evidence type="ECO:0000259" key="4">
    <source>
        <dbReference type="SMART" id="SM00796"/>
    </source>
</evidence>
<keyword evidence="6" id="KW-1185">Reference proteome</keyword>
<accession>A0A839S2N5</accession>
<dbReference type="EC" id="6.3.4.6" evidence="5"/>
<dbReference type="SUPFAM" id="SSF160467">
    <property type="entry name" value="PH0987 N-terminal domain-like"/>
    <property type="match status" value="1"/>
</dbReference>
<keyword evidence="1" id="KW-0547">Nucleotide-binding</keyword>
<feature type="domain" description="Carboxyltransferase" evidence="4">
    <location>
        <begin position="13"/>
        <end position="234"/>
    </location>
</feature>
<dbReference type="InterPro" id="IPR029000">
    <property type="entry name" value="Cyclophilin-like_dom_sf"/>
</dbReference>
<name>A0A839S2N5_9PSEU</name>
<dbReference type="EMBL" id="JACHWU010000003">
    <property type="protein sequence ID" value="MBB3051652.1"/>
    <property type="molecule type" value="Genomic_DNA"/>
</dbReference>
<reference evidence="5 6" key="1">
    <citation type="submission" date="2020-08" db="EMBL/GenBank/DDBJ databases">
        <title>Genomic Encyclopedia of Type Strains, Phase III (KMG-III): the genomes of soil and plant-associated and newly described type strains.</title>
        <authorList>
            <person name="Whitman W."/>
        </authorList>
    </citation>
    <scope>NUCLEOTIDE SEQUENCE [LARGE SCALE GENOMIC DNA]</scope>
    <source>
        <strain evidence="5 6">CECT 8577</strain>
    </source>
</reference>
<evidence type="ECO:0000313" key="5">
    <source>
        <dbReference type="EMBL" id="MBB3051652.1"/>
    </source>
</evidence>
<dbReference type="Gene3D" id="2.40.100.10">
    <property type="entry name" value="Cyclophilin-like"/>
    <property type="match status" value="1"/>
</dbReference>
<gene>
    <name evidence="5" type="ORF">FHS23_002681</name>
</gene>
<organism evidence="5 6">
    <name type="scientific">Prauserella isguenensis</name>
    <dbReference type="NCBI Taxonomy" id="1470180"/>
    <lineage>
        <taxon>Bacteria</taxon>
        <taxon>Bacillati</taxon>
        <taxon>Actinomycetota</taxon>
        <taxon>Actinomycetes</taxon>
        <taxon>Pseudonocardiales</taxon>
        <taxon>Pseudonocardiaceae</taxon>
        <taxon>Prauserella</taxon>
    </lineage>
</organism>
<protein>
    <submittedName>
        <fullName evidence="5">Urea carboxylase</fullName>
        <ecNumber evidence="5">6.3.4.6</ecNumber>
    </submittedName>
</protein>
<evidence type="ECO:0000313" key="6">
    <source>
        <dbReference type="Proteomes" id="UP000550714"/>
    </source>
</evidence>
<dbReference type="PANTHER" id="PTHR34698">
    <property type="entry name" value="5-OXOPROLINASE SUBUNIT B"/>
    <property type="match status" value="1"/>
</dbReference>
<evidence type="ECO:0000256" key="2">
    <source>
        <dbReference type="ARBA" id="ARBA00022801"/>
    </source>
</evidence>
<dbReference type="InterPro" id="IPR010016">
    <property type="entry name" value="PxpB"/>
</dbReference>
<dbReference type="SMART" id="SM00796">
    <property type="entry name" value="AHS1"/>
    <property type="match status" value="1"/>
</dbReference>
<dbReference type="GO" id="GO:0016787">
    <property type="term" value="F:hydrolase activity"/>
    <property type="evidence" value="ECO:0007669"/>
    <property type="project" value="UniProtKB-KW"/>
</dbReference>
<dbReference type="PANTHER" id="PTHR34698:SF2">
    <property type="entry name" value="5-OXOPROLINASE SUBUNIT B"/>
    <property type="match status" value="1"/>
</dbReference>
<keyword evidence="2" id="KW-0378">Hydrolase</keyword>
<sequence length="302" mass="34244">MVMTTEKIQLPPARYEYGGDEFVFVELDQAMSLEANFAGMAVTNALRQEAIEGVVDICPSNASYMVQIDPDRLDPRELVEELRRLESTVGTLPEDYVLKTRVVDVPVLFDDPWTHETLMRFRDRHQDPDATDLEYAARINGFDSVQGVVDAMTSAPWIVTMLGFVPGLPFCYQLVPRERQIQVPKYVRPRTDTPERTFGFGGAFAVVYPVRGAGGYQMFGMAPAPVFDLSQSLPDFADDICFPKANDVLRYRAIDMAEFEATRSEVEKGTFRYRIREVEFEPATLLADPDAVNRELLEVLYR</sequence>
<evidence type="ECO:0000256" key="3">
    <source>
        <dbReference type="ARBA" id="ARBA00022840"/>
    </source>
</evidence>
<keyword evidence="3" id="KW-0067">ATP-binding</keyword>